<dbReference type="GO" id="GO:0004540">
    <property type="term" value="F:RNA nuclease activity"/>
    <property type="evidence" value="ECO:0007669"/>
    <property type="project" value="InterPro"/>
</dbReference>
<dbReference type="Gene3D" id="4.10.1000.10">
    <property type="entry name" value="Zinc finger, CCCH-type"/>
    <property type="match status" value="1"/>
</dbReference>
<dbReference type="InterPro" id="IPR013087">
    <property type="entry name" value="Znf_C2H2_type"/>
</dbReference>
<evidence type="ECO:0008006" key="7">
    <source>
        <dbReference type="Google" id="ProtNLM"/>
    </source>
</evidence>
<feature type="domain" description="C2H2-type" evidence="4">
    <location>
        <begin position="366"/>
        <end position="395"/>
    </location>
</feature>
<dbReference type="GO" id="GO:0005777">
    <property type="term" value="C:peroxisome"/>
    <property type="evidence" value="ECO:0007669"/>
    <property type="project" value="InterPro"/>
</dbReference>
<dbReference type="PROSITE" id="PS50103">
    <property type="entry name" value="ZF_C3H1"/>
    <property type="match status" value="1"/>
</dbReference>
<dbReference type="InterPro" id="IPR021139">
    <property type="entry name" value="NYN"/>
</dbReference>
<feature type="region of interest" description="Disordered" evidence="2">
    <location>
        <begin position="300"/>
        <end position="342"/>
    </location>
</feature>
<evidence type="ECO:0000256" key="1">
    <source>
        <dbReference type="PROSITE-ProRule" id="PRU00723"/>
    </source>
</evidence>
<dbReference type="OrthoDB" id="549353at2759"/>
<reference evidence="5" key="1">
    <citation type="submission" date="2021-02" db="EMBL/GenBank/DDBJ databases">
        <authorList>
            <person name="Nowell W R."/>
        </authorList>
    </citation>
    <scope>NUCLEOTIDE SEQUENCE</scope>
</reference>
<dbReference type="Gene3D" id="3.30.160.60">
    <property type="entry name" value="Classic Zinc Finger"/>
    <property type="match status" value="2"/>
</dbReference>
<proteinExistence type="predicted"/>
<dbReference type="Pfam" id="PF00096">
    <property type="entry name" value="zf-C2H2"/>
    <property type="match status" value="2"/>
</dbReference>
<dbReference type="Pfam" id="PF01936">
    <property type="entry name" value="NYN"/>
    <property type="match status" value="1"/>
</dbReference>
<dbReference type="Pfam" id="PF13912">
    <property type="entry name" value="zf-C2H2_6"/>
    <property type="match status" value="1"/>
</dbReference>
<dbReference type="PANTHER" id="PTHR14379:SF3">
    <property type="entry name" value="MEIOSIS REGULATOR AND MRNA STABILITY FACTOR 1"/>
    <property type="match status" value="1"/>
</dbReference>
<dbReference type="PROSITE" id="PS50157">
    <property type="entry name" value="ZINC_FINGER_C2H2_2"/>
    <property type="match status" value="3"/>
</dbReference>
<organism evidence="5 6">
    <name type="scientific">Adineta steineri</name>
    <dbReference type="NCBI Taxonomy" id="433720"/>
    <lineage>
        <taxon>Eukaryota</taxon>
        <taxon>Metazoa</taxon>
        <taxon>Spiralia</taxon>
        <taxon>Gnathifera</taxon>
        <taxon>Rotifera</taxon>
        <taxon>Eurotatoria</taxon>
        <taxon>Bdelloidea</taxon>
        <taxon>Adinetida</taxon>
        <taxon>Adinetidae</taxon>
        <taxon>Adineta</taxon>
    </lineage>
</organism>
<dbReference type="InterPro" id="IPR000571">
    <property type="entry name" value="Znf_CCCH"/>
</dbReference>
<feature type="compositionally biased region" description="Polar residues" evidence="2">
    <location>
        <begin position="424"/>
        <end position="433"/>
    </location>
</feature>
<dbReference type="Proteomes" id="UP000663891">
    <property type="component" value="Unassembled WGS sequence"/>
</dbReference>
<feature type="region of interest" description="Disordered" evidence="2">
    <location>
        <begin position="424"/>
        <end position="447"/>
    </location>
</feature>
<evidence type="ECO:0000259" key="4">
    <source>
        <dbReference type="PROSITE" id="PS50157"/>
    </source>
</evidence>
<evidence type="ECO:0000259" key="3">
    <source>
        <dbReference type="PROSITE" id="PS50103"/>
    </source>
</evidence>
<dbReference type="InterPro" id="IPR036236">
    <property type="entry name" value="Znf_C2H2_sf"/>
</dbReference>
<dbReference type="PROSITE" id="PS00028">
    <property type="entry name" value="ZINC_FINGER_C2H2_1"/>
    <property type="match status" value="2"/>
</dbReference>
<dbReference type="SUPFAM" id="SSF57667">
    <property type="entry name" value="beta-beta-alpha zinc fingers"/>
    <property type="match status" value="1"/>
</dbReference>
<sequence length="477" mass="54178">MAKAIINRPRSELKSLTDCMYFINGKCKLNDTCHYRHCQAAAAQTNNCFRWPKLCKDSNCPYRHPAPPSSKTIDKKKRIMSEPSIANLLQPTPQPSQLQQEGLISFFWDIENVPIPKAQKPFDIVQRIRQKLVVEAGLREYSFSCFCNSTTISQDNQLSLFHGNVRIIHVPDRKPGAVDRQIMLELDRFERAHRPPATIVLISGDIDFVGKLSDLRHQARFHVIVIHNKPAKAELKQTVNAHYAWETFTDPPSLMTEAIIHNKPVNAHNAGWEAFANPPSLMTEAISSNSLVNELTRRPPQSYRMNNQNNNGNLRRVDPSPNRSSPSAKSRPTTAKKQLHKCPKCPDEFGSIQALRQHQDAKDHLFECPICDETFTTLDGITQHQKAKGHYEAEYQCEQCTRRFTKLDGLNQHQRATSHNGLKMQTSSVTNGSIWDETPPLIVPQRNMSMPNTMQGTPMSIILQGIEALVQHYPKQK</sequence>
<keyword evidence="1" id="KW-0863">Zinc-finger</keyword>
<feature type="domain" description="C2H2-type" evidence="4">
    <location>
        <begin position="340"/>
        <end position="369"/>
    </location>
</feature>
<feature type="zinc finger region" description="C3H1-type" evidence="1">
    <location>
        <begin position="13"/>
        <end position="40"/>
    </location>
</feature>
<evidence type="ECO:0000313" key="5">
    <source>
        <dbReference type="EMBL" id="CAF1280945.1"/>
    </source>
</evidence>
<evidence type="ECO:0000256" key="2">
    <source>
        <dbReference type="SAM" id="MobiDB-lite"/>
    </source>
</evidence>
<dbReference type="SMART" id="SM00355">
    <property type="entry name" value="ZnF_C2H2"/>
    <property type="match status" value="3"/>
</dbReference>
<keyword evidence="1" id="KW-0862">Zinc</keyword>
<dbReference type="InterPro" id="IPR024768">
    <property type="entry name" value="Marf1"/>
</dbReference>
<feature type="domain" description="C3H1-type" evidence="3">
    <location>
        <begin position="13"/>
        <end position="40"/>
    </location>
</feature>
<dbReference type="AlphaFoldDB" id="A0A815C1H8"/>
<dbReference type="CDD" id="cd10910">
    <property type="entry name" value="PIN_limkain_b1_N_like"/>
    <property type="match status" value="1"/>
</dbReference>
<accession>A0A815C1H8</accession>
<name>A0A815C1H8_9BILA</name>
<dbReference type="SMART" id="SM00356">
    <property type="entry name" value="ZnF_C3H1"/>
    <property type="match status" value="2"/>
</dbReference>
<dbReference type="GO" id="GO:1905762">
    <property type="term" value="F:CCR4-NOT complex binding"/>
    <property type="evidence" value="ECO:0007669"/>
    <property type="project" value="TreeGrafter"/>
</dbReference>
<keyword evidence="1" id="KW-0479">Metal-binding</keyword>
<dbReference type="GO" id="GO:0010468">
    <property type="term" value="P:regulation of gene expression"/>
    <property type="evidence" value="ECO:0007669"/>
    <property type="project" value="InterPro"/>
</dbReference>
<gene>
    <name evidence="5" type="ORF">VCS650_LOCUS29962</name>
</gene>
<protein>
    <recommendedName>
        <fullName evidence="7">Zinc finger protein</fullName>
    </recommendedName>
</protein>
<dbReference type="EMBL" id="CAJNON010000475">
    <property type="protein sequence ID" value="CAF1280945.1"/>
    <property type="molecule type" value="Genomic_DNA"/>
</dbReference>
<evidence type="ECO:0000313" key="6">
    <source>
        <dbReference type="Proteomes" id="UP000663891"/>
    </source>
</evidence>
<comment type="caution">
    <text evidence="5">The sequence shown here is derived from an EMBL/GenBank/DDBJ whole genome shotgun (WGS) entry which is preliminary data.</text>
</comment>
<dbReference type="GO" id="GO:0008270">
    <property type="term" value="F:zinc ion binding"/>
    <property type="evidence" value="ECO:0007669"/>
    <property type="project" value="UniProtKB-KW"/>
</dbReference>
<feature type="compositionally biased region" description="Polar residues" evidence="2">
    <location>
        <begin position="321"/>
        <end position="336"/>
    </location>
</feature>
<dbReference type="PANTHER" id="PTHR14379">
    <property type="entry name" value="LIMKAIN B LKAP"/>
    <property type="match status" value="1"/>
</dbReference>
<feature type="domain" description="C2H2-type" evidence="4">
    <location>
        <begin position="395"/>
        <end position="424"/>
    </location>
</feature>